<feature type="transmembrane region" description="Helical" evidence="1">
    <location>
        <begin position="24"/>
        <end position="44"/>
    </location>
</feature>
<keyword evidence="1" id="KW-0472">Membrane</keyword>
<comment type="caution">
    <text evidence="2">The sequence shown here is derived from an EMBL/GenBank/DDBJ whole genome shotgun (WGS) entry which is preliminary data.</text>
</comment>
<keyword evidence="1" id="KW-1133">Transmembrane helix</keyword>
<dbReference type="AlphaFoldDB" id="A0A0F9LHA2"/>
<sequence length="52" mass="5543">MVSGNTFFKMVIVDTINCGVGCKVLAAVTGIAIAFIIIGLIELFSKKKKELP</sequence>
<accession>A0A0F9LHA2</accession>
<gene>
    <name evidence="2" type="ORF">LCGC14_1509140</name>
</gene>
<dbReference type="EMBL" id="LAZR01011057">
    <property type="protein sequence ID" value="KKM63670.1"/>
    <property type="molecule type" value="Genomic_DNA"/>
</dbReference>
<name>A0A0F9LHA2_9ZZZZ</name>
<proteinExistence type="predicted"/>
<protein>
    <submittedName>
        <fullName evidence="2">Uncharacterized protein</fullName>
    </submittedName>
</protein>
<evidence type="ECO:0000313" key="2">
    <source>
        <dbReference type="EMBL" id="KKM63670.1"/>
    </source>
</evidence>
<keyword evidence="1" id="KW-0812">Transmembrane</keyword>
<evidence type="ECO:0000256" key="1">
    <source>
        <dbReference type="SAM" id="Phobius"/>
    </source>
</evidence>
<reference evidence="2" key="1">
    <citation type="journal article" date="2015" name="Nature">
        <title>Complex archaea that bridge the gap between prokaryotes and eukaryotes.</title>
        <authorList>
            <person name="Spang A."/>
            <person name="Saw J.H."/>
            <person name="Jorgensen S.L."/>
            <person name="Zaremba-Niedzwiedzka K."/>
            <person name="Martijn J."/>
            <person name="Lind A.E."/>
            <person name="van Eijk R."/>
            <person name="Schleper C."/>
            <person name="Guy L."/>
            <person name="Ettema T.J."/>
        </authorList>
    </citation>
    <scope>NUCLEOTIDE SEQUENCE</scope>
</reference>
<organism evidence="2">
    <name type="scientific">marine sediment metagenome</name>
    <dbReference type="NCBI Taxonomy" id="412755"/>
    <lineage>
        <taxon>unclassified sequences</taxon>
        <taxon>metagenomes</taxon>
        <taxon>ecological metagenomes</taxon>
    </lineage>
</organism>